<dbReference type="Pfam" id="PF07676">
    <property type="entry name" value="PD40"/>
    <property type="match status" value="3"/>
</dbReference>
<feature type="signal peptide" evidence="5">
    <location>
        <begin position="1"/>
        <end position="19"/>
    </location>
</feature>
<organism evidence="7 8">
    <name type="scientific">Vicingus serpentipes</name>
    <dbReference type="NCBI Taxonomy" id="1926625"/>
    <lineage>
        <taxon>Bacteria</taxon>
        <taxon>Pseudomonadati</taxon>
        <taxon>Bacteroidota</taxon>
        <taxon>Flavobacteriia</taxon>
        <taxon>Flavobacteriales</taxon>
        <taxon>Vicingaceae</taxon>
        <taxon>Vicingus</taxon>
    </lineage>
</organism>
<dbReference type="PROSITE" id="PS51123">
    <property type="entry name" value="OMPA_2"/>
    <property type="match status" value="1"/>
</dbReference>
<dbReference type="CDD" id="cd07185">
    <property type="entry name" value="OmpA_C-like"/>
    <property type="match status" value="1"/>
</dbReference>
<keyword evidence="2 4" id="KW-0472">Membrane</keyword>
<evidence type="ECO:0000256" key="4">
    <source>
        <dbReference type="PROSITE-ProRule" id="PRU00473"/>
    </source>
</evidence>
<comment type="subcellular location">
    <subcellularLocation>
        <location evidence="1">Cell outer membrane</location>
    </subcellularLocation>
</comment>
<dbReference type="InterPro" id="IPR050330">
    <property type="entry name" value="Bact_OuterMem_StrucFunc"/>
</dbReference>
<dbReference type="AlphaFoldDB" id="A0A5C6RW32"/>
<dbReference type="EMBL" id="VOOS01000001">
    <property type="protein sequence ID" value="TXB66766.1"/>
    <property type="molecule type" value="Genomic_DNA"/>
</dbReference>
<dbReference type="PANTHER" id="PTHR30329:SF21">
    <property type="entry name" value="LIPOPROTEIN YIAD-RELATED"/>
    <property type="match status" value="1"/>
</dbReference>
<accession>A0A5C6RW32</accession>
<evidence type="ECO:0000256" key="1">
    <source>
        <dbReference type="ARBA" id="ARBA00004442"/>
    </source>
</evidence>
<keyword evidence="5" id="KW-0732">Signal</keyword>
<dbReference type="OrthoDB" id="9809364at2"/>
<dbReference type="InterPro" id="IPR011990">
    <property type="entry name" value="TPR-like_helical_dom_sf"/>
</dbReference>
<dbReference type="PANTHER" id="PTHR30329">
    <property type="entry name" value="STATOR ELEMENT OF FLAGELLAR MOTOR COMPLEX"/>
    <property type="match status" value="1"/>
</dbReference>
<gene>
    <name evidence="7" type="ORF">FRY74_00865</name>
</gene>
<dbReference type="InterPro" id="IPR011659">
    <property type="entry name" value="WD40"/>
</dbReference>
<dbReference type="SUPFAM" id="SSF103088">
    <property type="entry name" value="OmpA-like"/>
    <property type="match status" value="1"/>
</dbReference>
<evidence type="ECO:0000256" key="3">
    <source>
        <dbReference type="ARBA" id="ARBA00023237"/>
    </source>
</evidence>
<dbReference type="InterPro" id="IPR006664">
    <property type="entry name" value="OMP_bac"/>
</dbReference>
<name>A0A5C6RW32_9FLAO</name>
<dbReference type="Gene3D" id="1.25.40.10">
    <property type="entry name" value="Tetratricopeptide repeat domain"/>
    <property type="match status" value="1"/>
</dbReference>
<dbReference type="Gene3D" id="3.30.1330.60">
    <property type="entry name" value="OmpA-like domain"/>
    <property type="match status" value="1"/>
</dbReference>
<dbReference type="RefSeq" id="WP_147097696.1">
    <property type="nucleotide sequence ID" value="NZ_VOOS01000001.1"/>
</dbReference>
<evidence type="ECO:0000256" key="2">
    <source>
        <dbReference type="ARBA" id="ARBA00023136"/>
    </source>
</evidence>
<sequence>MKKIFFGLILLYIFSGANAQEELCPEPKKKAVKFYEAAQKASYKESYGLLIEAIKIDPNYVEAYDELAAINERKIATAKAGKEAFNYRNRALDYYNKIIEICPSYRGFYASMKMGDYYYSTKDYGRAKPYYQTILSSPNAFKDDERKAYDRVANIDAYFKLLKDTVPFNPQKVVGPSTGKDEYLPMLSPDNKYLFFTRKIPNELKGAFDAGEKELFIKSRQIAKDKFSSGIPMPEPFNLGQFQGGVSVSVNNKLLFITVVDVIPYRGSNPAGRGQMFDNADIFYSEFKDGVWTKLQSVGSHINTPTTWEAQPSISSDNKTLYFTRVIDPFAPDMDIYKCERLPNGSWGEPEKLGPNINTTNGDEKSPFMHSDSYTLYFSSTGHIGLGGYDIFYSKMDPKTGEFQRPTNIGYPINTEKDEHGFIVNRDGDKAYFGSSDSENENDLNIYSFDLYEAARPEKVMFVGGQMINNKGEVPEGAEVKLKNTKTNREVDAVIDQETGDYVAVMTVDEGEDIMLTAKKKGFAFTSQLISSEEIVIGKPIKTETIEIKPIEVGETYKINDINFATNSFELNNRIILVLNEFLAFLKENPTVKVAIQGHTDNVGDPKENMALSENRAKAVYNYLVIEDIDPARLSYKGFGETKPIASNKTEDGRLKNRRTEFVIIGK</sequence>
<evidence type="ECO:0000256" key="5">
    <source>
        <dbReference type="SAM" id="SignalP"/>
    </source>
</evidence>
<dbReference type="GO" id="GO:0009279">
    <property type="term" value="C:cell outer membrane"/>
    <property type="evidence" value="ECO:0007669"/>
    <property type="project" value="UniProtKB-SubCell"/>
</dbReference>
<evidence type="ECO:0000313" key="7">
    <source>
        <dbReference type="EMBL" id="TXB66766.1"/>
    </source>
</evidence>
<dbReference type="InterPro" id="IPR006665">
    <property type="entry name" value="OmpA-like"/>
</dbReference>
<reference evidence="7 8" key="1">
    <citation type="submission" date="2019-08" db="EMBL/GenBank/DDBJ databases">
        <title>Genome of Vicingus serpentipes NCIMB 15042.</title>
        <authorList>
            <person name="Bowman J.P."/>
        </authorList>
    </citation>
    <scope>NUCLEOTIDE SEQUENCE [LARGE SCALE GENOMIC DNA]</scope>
    <source>
        <strain evidence="7 8">NCIMB 15042</strain>
    </source>
</reference>
<dbReference type="Proteomes" id="UP000321721">
    <property type="component" value="Unassembled WGS sequence"/>
</dbReference>
<feature type="chain" id="PRO_5022769773" evidence="5">
    <location>
        <begin position="20"/>
        <end position="667"/>
    </location>
</feature>
<dbReference type="PRINTS" id="PR01021">
    <property type="entry name" value="OMPADOMAIN"/>
</dbReference>
<evidence type="ECO:0000259" key="6">
    <source>
        <dbReference type="PROSITE" id="PS51123"/>
    </source>
</evidence>
<dbReference type="Pfam" id="PF00691">
    <property type="entry name" value="OmpA"/>
    <property type="match status" value="1"/>
</dbReference>
<evidence type="ECO:0000313" key="8">
    <source>
        <dbReference type="Proteomes" id="UP000321721"/>
    </source>
</evidence>
<dbReference type="SUPFAM" id="SSF82171">
    <property type="entry name" value="DPP6 N-terminal domain-like"/>
    <property type="match status" value="1"/>
</dbReference>
<dbReference type="SUPFAM" id="SSF48452">
    <property type="entry name" value="TPR-like"/>
    <property type="match status" value="1"/>
</dbReference>
<comment type="caution">
    <text evidence="7">The sequence shown here is derived from an EMBL/GenBank/DDBJ whole genome shotgun (WGS) entry which is preliminary data.</text>
</comment>
<dbReference type="InterPro" id="IPR036737">
    <property type="entry name" value="OmpA-like_sf"/>
</dbReference>
<keyword evidence="3" id="KW-0998">Cell outer membrane</keyword>
<keyword evidence="8" id="KW-1185">Reference proteome</keyword>
<feature type="domain" description="OmpA-like" evidence="6">
    <location>
        <begin position="553"/>
        <end position="667"/>
    </location>
</feature>
<protein>
    <submittedName>
        <fullName evidence="7">OmpA family protein</fullName>
    </submittedName>
</protein>
<proteinExistence type="predicted"/>